<evidence type="ECO:0000259" key="13">
    <source>
        <dbReference type="Pfam" id="PF02875"/>
    </source>
</evidence>
<dbReference type="Gene3D" id="3.90.190.20">
    <property type="entry name" value="Mur ligase, C-terminal domain"/>
    <property type="match status" value="1"/>
</dbReference>
<dbReference type="Gene3D" id="3.40.1390.10">
    <property type="entry name" value="MurE/MurF, N-terminal domain"/>
    <property type="match status" value="1"/>
</dbReference>
<feature type="binding site" evidence="10">
    <location>
        <begin position="113"/>
        <end position="119"/>
    </location>
    <ligand>
        <name>ATP</name>
        <dbReference type="ChEBI" id="CHEBI:30616"/>
    </ligand>
</feature>
<evidence type="ECO:0000256" key="8">
    <source>
        <dbReference type="ARBA" id="ARBA00023306"/>
    </source>
</evidence>
<keyword evidence="7 10" id="KW-0573">Peptidoglycan synthesis</keyword>
<dbReference type="SUPFAM" id="SSF53623">
    <property type="entry name" value="MurD-like peptide ligases, catalytic domain"/>
    <property type="match status" value="1"/>
</dbReference>
<dbReference type="InterPro" id="IPR004101">
    <property type="entry name" value="Mur_ligase_C"/>
</dbReference>
<organism evidence="15 16">
    <name type="scientific">Halalkalibacter kiskunsagensis</name>
    <dbReference type="NCBI Taxonomy" id="1548599"/>
    <lineage>
        <taxon>Bacteria</taxon>
        <taxon>Bacillati</taxon>
        <taxon>Bacillota</taxon>
        <taxon>Bacilli</taxon>
        <taxon>Bacillales</taxon>
        <taxon>Bacillaceae</taxon>
        <taxon>Halalkalibacter</taxon>
    </lineage>
</organism>
<dbReference type="HAMAP" id="MF_02019">
    <property type="entry name" value="MurF"/>
    <property type="match status" value="1"/>
</dbReference>
<keyword evidence="6 10" id="KW-0133">Cell shape</keyword>
<evidence type="ECO:0000256" key="3">
    <source>
        <dbReference type="ARBA" id="ARBA00022618"/>
    </source>
</evidence>
<evidence type="ECO:0000313" key="16">
    <source>
        <dbReference type="Proteomes" id="UP001589838"/>
    </source>
</evidence>
<feature type="domain" description="Mur ligase C-terminal" evidence="13">
    <location>
        <begin position="318"/>
        <end position="444"/>
    </location>
</feature>
<comment type="similarity">
    <text evidence="10">Belongs to the MurCDEF family. MurF subfamily.</text>
</comment>
<evidence type="ECO:0000256" key="9">
    <source>
        <dbReference type="ARBA" id="ARBA00023316"/>
    </source>
</evidence>
<feature type="domain" description="Mur ligase central" evidence="14">
    <location>
        <begin position="111"/>
        <end position="296"/>
    </location>
</feature>
<dbReference type="InterPro" id="IPR013221">
    <property type="entry name" value="Mur_ligase_cen"/>
</dbReference>
<dbReference type="InterPro" id="IPR005863">
    <property type="entry name" value="UDP-N-AcMur_synth"/>
</dbReference>
<evidence type="ECO:0000256" key="5">
    <source>
        <dbReference type="ARBA" id="ARBA00022840"/>
    </source>
</evidence>
<evidence type="ECO:0000256" key="10">
    <source>
        <dbReference type="HAMAP-Rule" id="MF_02019"/>
    </source>
</evidence>
<dbReference type="PANTHER" id="PTHR43024">
    <property type="entry name" value="UDP-N-ACETYLMURAMOYL-TRIPEPTIDE--D-ALANYL-D-ALANINE LIGASE"/>
    <property type="match status" value="1"/>
</dbReference>
<evidence type="ECO:0000256" key="2">
    <source>
        <dbReference type="ARBA" id="ARBA00022598"/>
    </source>
</evidence>
<dbReference type="EC" id="6.3.2.10" evidence="10 11"/>
<dbReference type="GO" id="GO:0047480">
    <property type="term" value="F:UDP-N-acetylmuramoyl-tripeptide-D-alanyl-D-alanine ligase activity"/>
    <property type="evidence" value="ECO:0007669"/>
    <property type="project" value="UniProtKB-EC"/>
</dbReference>
<feature type="domain" description="Mur ligase N-terminal catalytic" evidence="12">
    <location>
        <begin position="27"/>
        <end position="100"/>
    </location>
</feature>
<comment type="pathway">
    <text evidence="10 11">Cell wall biogenesis; peptidoglycan biosynthesis.</text>
</comment>
<evidence type="ECO:0000259" key="12">
    <source>
        <dbReference type="Pfam" id="PF01225"/>
    </source>
</evidence>
<evidence type="ECO:0000259" key="14">
    <source>
        <dbReference type="Pfam" id="PF08245"/>
    </source>
</evidence>
<dbReference type="InterPro" id="IPR035911">
    <property type="entry name" value="MurE/MurF_N"/>
</dbReference>
<protein>
    <recommendedName>
        <fullName evidence="10 11">UDP-N-acetylmuramoyl-tripeptide--D-alanyl-D-alanine ligase</fullName>
        <ecNumber evidence="10 11">6.3.2.10</ecNumber>
    </recommendedName>
    <alternativeName>
        <fullName evidence="10">D-alanyl-D-alanine-adding enzyme</fullName>
    </alternativeName>
</protein>
<evidence type="ECO:0000256" key="6">
    <source>
        <dbReference type="ARBA" id="ARBA00022960"/>
    </source>
</evidence>
<comment type="function">
    <text evidence="10 11">Involved in cell wall formation. Catalyzes the final step in the synthesis of UDP-N-acetylmuramoyl-pentapeptide, the precursor of murein.</text>
</comment>
<reference evidence="15 16" key="1">
    <citation type="submission" date="2024-09" db="EMBL/GenBank/DDBJ databases">
        <authorList>
            <person name="Sun Q."/>
            <person name="Mori K."/>
        </authorList>
    </citation>
    <scope>NUCLEOTIDE SEQUENCE [LARGE SCALE GENOMIC DNA]</scope>
    <source>
        <strain evidence="15 16">NCAIM B.02610</strain>
    </source>
</reference>
<keyword evidence="2 10" id="KW-0436">Ligase</keyword>
<evidence type="ECO:0000256" key="7">
    <source>
        <dbReference type="ARBA" id="ARBA00022984"/>
    </source>
</evidence>
<dbReference type="NCBIfam" id="TIGR01143">
    <property type="entry name" value="murF"/>
    <property type="match status" value="1"/>
</dbReference>
<keyword evidence="8 10" id="KW-0131">Cell cycle</keyword>
<dbReference type="InterPro" id="IPR036565">
    <property type="entry name" value="Mur-like_cat_sf"/>
</dbReference>
<dbReference type="Gene3D" id="3.40.1190.10">
    <property type="entry name" value="Mur-like, catalytic domain"/>
    <property type="match status" value="1"/>
</dbReference>
<dbReference type="InterPro" id="IPR000713">
    <property type="entry name" value="Mur_ligase_N"/>
</dbReference>
<dbReference type="EMBL" id="JBHLUX010000083">
    <property type="protein sequence ID" value="MFC0472633.1"/>
    <property type="molecule type" value="Genomic_DNA"/>
</dbReference>
<keyword evidence="4 10" id="KW-0547">Nucleotide-binding</keyword>
<dbReference type="SUPFAM" id="SSF63418">
    <property type="entry name" value="MurE/MurF N-terminal domain"/>
    <property type="match status" value="1"/>
</dbReference>
<dbReference type="InterPro" id="IPR036615">
    <property type="entry name" value="Mur_ligase_C_dom_sf"/>
</dbReference>
<dbReference type="PANTHER" id="PTHR43024:SF1">
    <property type="entry name" value="UDP-N-ACETYLMURAMOYL-TRIPEPTIDE--D-ALANYL-D-ALANINE LIGASE"/>
    <property type="match status" value="1"/>
</dbReference>
<evidence type="ECO:0000256" key="1">
    <source>
        <dbReference type="ARBA" id="ARBA00022490"/>
    </source>
</evidence>
<keyword evidence="3 10" id="KW-0132">Cell division</keyword>
<evidence type="ECO:0000256" key="11">
    <source>
        <dbReference type="RuleBase" id="RU004136"/>
    </source>
</evidence>
<keyword evidence="5 10" id="KW-0067">ATP-binding</keyword>
<dbReference type="RefSeq" id="WP_335963134.1">
    <property type="nucleotide sequence ID" value="NZ_JAXBLX010000042.1"/>
</dbReference>
<dbReference type="Pfam" id="PF01225">
    <property type="entry name" value="Mur_ligase"/>
    <property type="match status" value="1"/>
</dbReference>
<gene>
    <name evidence="10 15" type="primary">murF</name>
    <name evidence="15" type="ORF">ACFFHM_19630</name>
</gene>
<proteinExistence type="inferred from homology"/>
<sequence>MIKRTFKEIAAWVSGEAVGLGVTPVEVVGVSTDTRTIQEGNLYIPLVGENFNGHDFVRAAVEDGAVGALWQKNQPNPPADIPLIYVEDTLLALQDLAKNYLESLSAKVVGITGSNGKTTTKDMVTSVLSTTYKVKKTEGNYNNHIGLPLTILRLEEDTEMAVLEMGMSGRGEIELLSTIAKPEAAIITNIGESHLQDLGSREGISEAKFEITTGLRENGTLVIHGDEPLLTEKVVNSPFHVITFGNSETNDFYPVQIEQKSDGTYFTINGEAETEFFIPVLGKHNINNALSAIAIAKQFGVSIPDIKKGLEKIKITGMRTELIQGKDGVSVINDAYNASPTSMRAAIQLLQDLKDYGKKIVVLGDMLELGDNEETFHYEVGKGIDTGKINYVFTFGKLGRKIAEGAKVNFSENRVLAYDDKQVLITKLKEVVEEGDIVLVKGSRGMKLEEVVNTLT</sequence>
<dbReference type="Proteomes" id="UP001589838">
    <property type="component" value="Unassembled WGS sequence"/>
</dbReference>
<dbReference type="Pfam" id="PF08245">
    <property type="entry name" value="Mur_ligase_M"/>
    <property type="match status" value="1"/>
</dbReference>
<dbReference type="Pfam" id="PF02875">
    <property type="entry name" value="Mur_ligase_C"/>
    <property type="match status" value="1"/>
</dbReference>
<evidence type="ECO:0000256" key="4">
    <source>
        <dbReference type="ARBA" id="ARBA00022741"/>
    </source>
</evidence>
<comment type="caution">
    <text evidence="15">The sequence shown here is derived from an EMBL/GenBank/DDBJ whole genome shotgun (WGS) entry which is preliminary data.</text>
</comment>
<keyword evidence="1 10" id="KW-0963">Cytoplasm</keyword>
<dbReference type="InterPro" id="IPR051046">
    <property type="entry name" value="MurCDEF_CellWall_CoF430Synth"/>
</dbReference>
<keyword evidence="16" id="KW-1185">Reference proteome</keyword>
<accession>A0ABV6KKV0</accession>
<comment type="subcellular location">
    <subcellularLocation>
        <location evidence="10 11">Cytoplasm</location>
    </subcellularLocation>
</comment>
<evidence type="ECO:0000313" key="15">
    <source>
        <dbReference type="EMBL" id="MFC0472633.1"/>
    </source>
</evidence>
<name>A0ABV6KKV0_9BACI</name>
<comment type="catalytic activity">
    <reaction evidence="10 11">
        <text>D-alanyl-D-alanine + UDP-N-acetyl-alpha-D-muramoyl-L-alanyl-gamma-D-glutamyl-meso-2,6-diaminopimelate + ATP = UDP-N-acetyl-alpha-D-muramoyl-L-alanyl-gamma-D-glutamyl-meso-2,6-diaminopimeloyl-D-alanyl-D-alanine + ADP + phosphate + H(+)</text>
        <dbReference type="Rhea" id="RHEA:28374"/>
        <dbReference type="ChEBI" id="CHEBI:15378"/>
        <dbReference type="ChEBI" id="CHEBI:30616"/>
        <dbReference type="ChEBI" id="CHEBI:43474"/>
        <dbReference type="ChEBI" id="CHEBI:57822"/>
        <dbReference type="ChEBI" id="CHEBI:61386"/>
        <dbReference type="ChEBI" id="CHEBI:83905"/>
        <dbReference type="ChEBI" id="CHEBI:456216"/>
        <dbReference type="EC" id="6.3.2.10"/>
    </reaction>
</comment>
<keyword evidence="9 10" id="KW-0961">Cell wall biogenesis/degradation</keyword>
<dbReference type="SUPFAM" id="SSF53244">
    <property type="entry name" value="MurD-like peptide ligases, peptide-binding domain"/>
    <property type="match status" value="1"/>
</dbReference>